<evidence type="ECO:0000259" key="2">
    <source>
        <dbReference type="Pfam" id="PF07051"/>
    </source>
</evidence>
<evidence type="ECO:0000256" key="1">
    <source>
        <dbReference type="SAM" id="MobiDB-lite"/>
    </source>
</evidence>
<sequence>MSEEKKDNDKEEEDCSCYATSRTKKTCPPIRNVTHPLRYYEFTQDEMKALEECDRESFYRRCVPFSTAFATATYAAIKTGYLAGHPHFGMVPKVVTAALVGHVLGRLSSSADCDQRLRELPEDSRLGNLMRQYYEANNSPPDPNKKSEK</sequence>
<evidence type="ECO:0000313" key="4">
    <source>
        <dbReference type="Proteomes" id="UP001549920"/>
    </source>
</evidence>
<dbReference type="InterPro" id="IPR040187">
    <property type="entry name" value="OCAD1/2"/>
</dbReference>
<organism evidence="3 4">
    <name type="scientific">Loxostege sticticalis</name>
    <name type="common">Beet webworm moth</name>
    <dbReference type="NCBI Taxonomy" id="481309"/>
    <lineage>
        <taxon>Eukaryota</taxon>
        <taxon>Metazoa</taxon>
        <taxon>Ecdysozoa</taxon>
        <taxon>Arthropoda</taxon>
        <taxon>Hexapoda</taxon>
        <taxon>Insecta</taxon>
        <taxon>Pterygota</taxon>
        <taxon>Neoptera</taxon>
        <taxon>Endopterygota</taxon>
        <taxon>Lepidoptera</taxon>
        <taxon>Glossata</taxon>
        <taxon>Ditrysia</taxon>
        <taxon>Pyraloidea</taxon>
        <taxon>Crambidae</taxon>
        <taxon>Pyraustinae</taxon>
        <taxon>Loxostege</taxon>
    </lineage>
</organism>
<dbReference type="PANTHER" id="PTHR13336">
    <property type="entry name" value="OVARIAN CARCINOMA IMMUNOREACTIVE ANTIGEN"/>
    <property type="match status" value="1"/>
</dbReference>
<comment type="caution">
    <text evidence="3">The sequence shown here is derived from an EMBL/GenBank/DDBJ whole genome shotgun (WGS) entry which is preliminary data.</text>
</comment>
<dbReference type="EMBL" id="JBEUOH010000001">
    <property type="protein sequence ID" value="KAL0902820.1"/>
    <property type="molecule type" value="Genomic_DNA"/>
</dbReference>
<feature type="domain" description="OCIA" evidence="2">
    <location>
        <begin position="39"/>
        <end position="122"/>
    </location>
</feature>
<evidence type="ECO:0000313" key="3">
    <source>
        <dbReference type="EMBL" id="KAL0902820.1"/>
    </source>
</evidence>
<keyword evidence="4" id="KW-1185">Reference proteome</keyword>
<feature type="region of interest" description="Disordered" evidence="1">
    <location>
        <begin position="128"/>
        <end position="149"/>
    </location>
</feature>
<name>A0ABR3IP09_LOXSC</name>
<dbReference type="InterPro" id="IPR009764">
    <property type="entry name" value="OCIA_dom"/>
</dbReference>
<reference evidence="3 4" key="1">
    <citation type="submission" date="2024-06" db="EMBL/GenBank/DDBJ databases">
        <title>A chromosome-level genome assembly of beet webworm, Loxostege sticticalis.</title>
        <authorList>
            <person name="Zhang Y."/>
        </authorList>
    </citation>
    <scope>NUCLEOTIDE SEQUENCE [LARGE SCALE GENOMIC DNA]</scope>
    <source>
        <strain evidence="3">AQ026</strain>
        <tissue evidence="3">Whole body</tissue>
    </source>
</reference>
<dbReference type="Proteomes" id="UP001549920">
    <property type="component" value="Unassembled WGS sequence"/>
</dbReference>
<protein>
    <recommendedName>
        <fullName evidence="2">OCIA domain-containing protein</fullName>
    </recommendedName>
</protein>
<accession>A0ABR3IP09</accession>
<dbReference type="PANTHER" id="PTHR13336:SF3">
    <property type="entry name" value="OCIA DOMAIN-CONTAINING PROTEIN 1"/>
    <property type="match status" value="1"/>
</dbReference>
<dbReference type="Pfam" id="PF07051">
    <property type="entry name" value="OCIA"/>
    <property type="match status" value="1"/>
</dbReference>
<proteinExistence type="predicted"/>
<gene>
    <name evidence="3" type="ORF">ABMA27_000608</name>
</gene>